<gene>
    <name evidence="1" type="ORF">BB8028_0008g00120</name>
</gene>
<dbReference type="EMBL" id="JRHA01000008">
    <property type="protein sequence ID" value="PQK17501.1"/>
    <property type="molecule type" value="Genomic_DNA"/>
</dbReference>
<evidence type="ECO:0000313" key="1">
    <source>
        <dbReference type="EMBL" id="PQK17501.1"/>
    </source>
</evidence>
<evidence type="ECO:0000313" key="2">
    <source>
        <dbReference type="Proteomes" id="UP000237441"/>
    </source>
</evidence>
<name>A0A2S7YMT7_BEABA</name>
<organism evidence="1 2">
    <name type="scientific">Beauveria bassiana</name>
    <name type="common">White muscardine disease fungus</name>
    <name type="synonym">Tritirachium shiotae</name>
    <dbReference type="NCBI Taxonomy" id="176275"/>
    <lineage>
        <taxon>Eukaryota</taxon>
        <taxon>Fungi</taxon>
        <taxon>Dikarya</taxon>
        <taxon>Ascomycota</taxon>
        <taxon>Pezizomycotina</taxon>
        <taxon>Sordariomycetes</taxon>
        <taxon>Hypocreomycetidae</taxon>
        <taxon>Hypocreales</taxon>
        <taxon>Cordycipitaceae</taxon>
        <taxon>Beauveria</taxon>
    </lineage>
</organism>
<reference evidence="1 2" key="1">
    <citation type="submission" date="2016-07" db="EMBL/GenBank/DDBJ databases">
        <title>Comparative genomics of the entomopathogenic fungus Beauveria bassiana.</title>
        <authorList>
            <person name="Valero Jimenez C.A."/>
            <person name="Zwaan B.J."/>
            <person name="Van Kan J.A."/>
            <person name="Takken W."/>
            <person name="Debets A.J."/>
            <person name="Schoustra S.E."/>
            <person name="Koenraadt C.J."/>
        </authorList>
    </citation>
    <scope>NUCLEOTIDE SEQUENCE [LARGE SCALE GENOMIC DNA]</scope>
    <source>
        <strain evidence="1 2">ARSEF 8028</strain>
    </source>
</reference>
<dbReference type="OrthoDB" id="3645574at2759"/>
<dbReference type="Proteomes" id="UP000237441">
    <property type="component" value="Unassembled WGS sequence"/>
</dbReference>
<dbReference type="AlphaFoldDB" id="A0A2S7YMT7"/>
<sequence length="194" mass="22636">MSLKLPLLSRSPINFAAAKNTDDNIIALSKQYHDTLDFYQTLFDKKDAIYDIVRFQLGLDPYRDNCHVSPNQEWMRGKFNVCVPISVNSRQFCGRVLMRFPLPHMFRGEAQNPSGSTSSTGSIDDKYLHELRHPWYLRLLRTFWRYLGNLCRRRTMTTTMTRYIPSHCESSPISMPYLLLEYIDPNIGSMLSDI</sequence>
<protein>
    <submittedName>
        <fullName evidence="1">Uncharacterized protein</fullName>
    </submittedName>
</protein>
<comment type="caution">
    <text evidence="1">The sequence shown here is derived from an EMBL/GenBank/DDBJ whole genome shotgun (WGS) entry which is preliminary data.</text>
</comment>
<proteinExistence type="predicted"/>
<accession>A0A2S7YMT7</accession>